<proteinExistence type="predicted"/>
<sequence length="109" mass="12289">MMDEAFKAIKTKVKTMNDANRMCTLSLDEISIKTHLHYDSEKDEVIGLDDDGDTKNDLMATPALVCGIHGLWYLWHVVFKKIGSSPLHTTWLTAAVTVRRSRKSSILLV</sequence>
<dbReference type="EMBL" id="CACRXK020009693">
    <property type="protein sequence ID" value="CAB4017746.1"/>
    <property type="molecule type" value="Genomic_DNA"/>
</dbReference>
<reference evidence="2" key="1">
    <citation type="submission" date="2020-04" db="EMBL/GenBank/DDBJ databases">
        <authorList>
            <person name="Alioto T."/>
            <person name="Alioto T."/>
            <person name="Gomez Garrido J."/>
        </authorList>
    </citation>
    <scope>NUCLEOTIDE SEQUENCE</scope>
    <source>
        <strain evidence="2">A484AB</strain>
    </source>
</reference>
<accession>A0A7D9EWB2</accession>
<evidence type="ECO:0000313" key="3">
    <source>
        <dbReference type="Proteomes" id="UP001152795"/>
    </source>
</evidence>
<name>A0A7D9EWB2_PARCT</name>
<protein>
    <submittedName>
        <fullName evidence="2">THAP domain-containing 9</fullName>
    </submittedName>
</protein>
<feature type="domain" description="Transposable element P transposase-like RNase H" evidence="1">
    <location>
        <begin position="3"/>
        <end position="77"/>
    </location>
</feature>
<comment type="caution">
    <text evidence="2">The sequence shown here is derived from an EMBL/GenBank/DDBJ whole genome shotgun (WGS) entry which is preliminary data.</text>
</comment>
<dbReference type="OrthoDB" id="8948150at2759"/>
<gene>
    <name evidence="2" type="ORF">PACLA_8A063302</name>
</gene>
<dbReference type="Pfam" id="PF21787">
    <property type="entry name" value="TNP-like_RNaseH_N"/>
    <property type="match status" value="1"/>
</dbReference>
<dbReference type="AlphaFoldDB" id="A0A7D9EWB2"/>
<dbReference type="InterPro" id="IPR048365">
    <property type="entry name" value="TNP-like_RNaseH_N"/>
</dbReference>
<dbReference type="Proteomes" id="UP001152795">
    <property type="component" value="Unassembled WGS sequence"/>
</dbReference>
<keyword evidence="3" id="KW-1185">Reference proteome</keyword>
<organism evidence="2 3">
    <name type="scientific">Paramuricea clavata</name>
    <name type="common">Red gorgonian</name>
    <name type="synonym">Violescent sea-whip</name>
    <dbReference type="NCBI Taxonomy" id="317549"/>
    <lineage>
        <taxon>Eukaryota</taxon>
        <taxon>Metazoa</taxon>
        <taxon>Cnidaria</taxon>
        <taxon>Anthozoa</taxon>
        <taxon>Octocorallia</taxon>
        <taxon>Malacalcyonacea</taxon>
        <taxon>Plexauridae</taxon>
        <taxon>Paramuricea</taxon>
    </lineage>
</organism>
<evidence type="ECO:0000313" key="2">
    <source>
        <dbReference type="EMBL" id="CAB4017746.1"/>
    </source>
</evidence>
<evidence type="ECO:0000259" key="1">
    <source>
        <dbReference type="Pfam" id="PF21787"/>
    </source>
</evidence>